<dbReference type="HOGENOM" id="CLU_290331_0_0_6"/>
<dbReference type="Pfam" id="PF00211">
    <property type="entry name" value="Guanylate_cyc"/>
    <property type="match status" value="1"/>
</dbReference>
<dbReference type="Pfam" id="PF00672">
    <property type="entry name" value="HAMP"/>
    <property type="match status" value="1"/>
</dbReference>
<evidence type="ECO:0000256" key="6">
    <source>
        <dbReference type="ARBA" id="ARBA00022777"/>
    </source>
</evidence>
<dbReference type="SUPFAM" id="SSF158472">
    <property type="entry name" value="HAMP domain-like"/>
    <property type="match status" value="1"/>
</dbReference>
<keyword evidence="4 8" id="KW-0597">Phosphoprotein</keyword>
<comment type="catalytic activity">
    <reaction evidence="1">
        <text>ATP + protein L-histidine = ADP + protein N-phospho-L-histidine.</text>
        <dbReference type="EC" id="2.7.13.3"/>
    </reaction>
</comment>
<gene>
    <name evidence="14" type="ORF">THII_0070</name>
</gene>
<evidence type="ECO:0000256" key="8">
    <source>
        <dbReference type="PROSITE-ProRule" id="PRU00169"/>
    </source>
</evidence>
<dbReference type="InterPro" id="IPR029787">
    <property type="entry name" value="Nucleotide_cyclase"/>
</dbReference>
<dbReference type="Gene3D" id="3.40.50.2300">
    <property type="match status" value="1"/>
</dbReference>
<evidence type="ECO:0000256" key="7">
    <source>
        <dbReference type="ARBA" id="ARBA00023012"/>
    </source>
</evidence>
<dbReference type="SUPFAM" id="SSF52172">
    <property type="entry name" value="CheY-like"/>
    <property type="match status" value="1"/>
</dbReference>
<dbReference type="PROSITE" id="PS50885">
    <property type="entry name" value="HAMP"/>
    <property type="match status" value="1"/>
</dbReference>
<dbReference type="InterPro" id="IPR036890">
    <property type="entry name" value="HATPase_C_sf"/>
</dbReference>
<evidence type="ECO:0000313" key="15">
    <source>
        <dbReference type="Proteomes" id="UP000031623"/>
    </source>
</evidence>
<evidence type="ECO:0000259" key="13">
    <source>
        <dbReference type="PROSITE" id="PS50885"/>
    </source>
</evidence>
<evidence type="ECO:0000256" key="1">
    <source>
        <dbReference type="ARBA" id="ARBA00000085"/>
    </source>
</evidence>
<protein>
    <recommendedName>
        <fullName evidence="3">histidine kinase</fullName>
        <ecNumber evidence="3">2.7.13.3</ecNumber>
    </recommendedName>
</protein>
<evidence type="ECO:0000256" key="5">
    <source>
        <dbReference type="ARBA" id="ARBA00022679"/>
    </source>
</evidence>
<dbReference type="InterPro" id="IPR001789">
    <property type="entry name" value="Sig_transdc_resp-reg_receiver"/>
</dbReference>
<dbReference type="PANTHER" id="PTHR43047:SF72">
    <property type="entry name" value="OSMOSENSING HISTIDINE PROTEIN KINASE SLN1"/>
    <property type="match status" value="1"/>
</dbReference>
<dbReference type="PROSITE" id="PS50110">
    <property type="entry name" value="RESPONSE_REGULATORY"/>
    <property type="match status" value="1"/>
</dbReference>
<dbReference type="GO" id="GO:0009927">
    <property type="term" value="F:histidine phosphotransfer kinase activity"/>
    <property type="evidence" value="ECO:0007669"/>
    <property type="project" value="TreeGrafter"/>
</dbReference>
<dbReference type="SMART" id="SM00448">
    <property type="entry name" value="REC"/>
    <property type="match status" value="1"/>
</dbReference>
<dbReference type="EC" id="2.7.13.3" evidence="3"/>
<dbReference type="Pfam" id="PF02518">
    <property type="entry name" value="HATPase_c"/>
    <property type="match status" value="1"/>
</dbReference>
<keyword evidence="5" id="KW-0808">Transferase</keyword>
<dbReference type="FunFam" id="3.30.565.10:FF:000010">
    <property type="entry name" value="Sensor histidine kinase RcsC"/>
    <property type="match status" value="1"/>
</dbReference>
<dbReference type="Gene3D" id="3.30.70.1230">
    <property type="entry name" value="Nucleotide cyclase"/>
    <property type="match status" value="1"/>
</dbReference>
<dbReference type="Proteomes" id="UP000031623">
    <property type="component" value="Chromosome"/>
</dbReference>
<feature type="modified residue" description="4-aspartylphosphate" evidence="8">
    <location>
        <position position="694"/>
    </location>
</feature>
<evidence type="ECO:0000259" key="11">
    <source>
        <dbReference type="PROSITE" id="PS50110"/>
    </source>
</evidence>
<dbReference type="PROSITE" id="PS50125">
    <property type="entry name" value="GUANYLATE_CYCLASE_2"/>
    <property type="match status" value="1"/>
</dbReference>
<dbReference type="PRINTS" id="PR00344">
    <property type="entry name" value="BCTRLSENSOR"/>
</dbReference>
<evidence type="ECO:0000256" key="3">
    <source>
        <dbReference type="ARBA" id="ARBA00012438"/>
    </source>
</evidence>
<reference evidence="14 15" key="1">
    <citation type="journal article" date="2014" name="ISME J.">
        <title>Ecophysiology of Thioploca ingrica as revealed by the complete genome sequence supplemented with proteomic evidence.</title>
        <authorList>
            <person name="Kojima H."/>
            <person name="Ogura Y."/>
            <person name="Yamamoto N."/>
            <person name="Togashi T."/>
            <person name="Mori H."/>
            <person name="Watanabe T."/>
            <person name="Nemoto F."/>
            <person name="Kurokawa K."/>
            <person name="Hayashi T."/>
            <person name="Fukui M."/>
        </authorList>
    </citation>
    <scope>NUCLEOTIDE SEQUENCE [LARGE SCALE GENOMIC DNA]</scope>
</reference>
<dbReference type="CDD" id="cd06225">
    <property type="entry name" value="HAMP"/>
    <property type="match status" value="1"/>
</dbReference>
<evidence type="ECO:0000313" key="14">
    <source>
        <dbReference type="EMBL" id="BAP54367.1"/>
    </source>
</evidence>
<dbReference type="InterPro" id="IPR004358">
    <property type="entry name" value="Sig_transdc_His_kin-like_C"/>
</dbReference>
<evidence type="ECO:0000256" key="2">
    <source>
        <dbReference type="ARBA" id="ARBA00004370"/>
    </source>
</evidence>
<feature type="domain" description="Histidine kinase" evidence="10">
    <location>
        <begin position="380"/>
        <end position="597"/>
    </location>
</feature>
<dbReference type="InterPro" id="IPR011006">
    <property type="entry name" value="CheY-like_superfamily"/>
</dbReference>
<keyword evidence="9" id="KW-1133">Transmembrane helix</keyword>
<sequence length="1054" mass="119375">MGSFLLLIIPILIAMSVSDYLNAKADLENAYKMLQQQTENNILNAIKLVDAGHKVLERFIDKEMRDAFVTFIDAYEVSARNPKKMEFEDLKKQLGGKMDLYVINADGVVEYTTYTKDLGLDFKKWPDVFAFITKIRQQNHFASGGFATEARTGSIRKFAYMPTPDHNYLLELGLFSDEFSDLMGGLDVVQITARLKTLNPSLNQVRIFSRHGHSLGDPNYKVNEETAKIIKTVYDTKKTTEIEDKIRKRYTRYIFVNLKDEDVDISTDPSKVIELTYNTKLIDEGLQRTASFHFILSIVAIVLSILFTFIISAWITRPIQSIVNSVNIIAEGQLDHSIEVETNNELKLLKQSITKMVTSMLRYINDLRVLDKLKDDFLSNTSHELRTPINGIIGIADSLIDGAAGPLPDKAVENLSMIVLSGRRLSNLVNDILDFSKLKHKNLELQIKPLEIKVVVEVVITLSKPLIGRKKVELVNNIEDDILVDADENRVQQILHNLISNAIKFTDAGIIEIASTNYHDYLMISVKDMGVGIPPDKLEMVFNPFEQADGSIAREYGGTGLGLSITKQLVELHGGEISIKSTLKKGTTVSFTLPLSTSTIVDRNTDMSTMLSRIRHLPPIEVSVERDKEEINPDHTQQGREQFHILIVDDDPINLQVLENQLRLENYAVTRAHNGQEALTAIDSGTQFVIILLDIMMPKMSGFEVCRIIRERYSITQLPIIMLTAKNQVSDLVEGMQAGANDYLTKPFSKGELITRIKTHIQLSKVNMAYSNFVPLEFLKLLEKDSIVEVRLGDHVQKHMAVLFADIRSFTTLSESMTPKENFDFINAYLGRVSPVIRKHHGFIDKYIGDAIMALFPESADDAVQASIEIHQHLDIFNQERQQKNLQPIHIGIGLHIGTLMLGTIGEEKRMEGTVISDAVNLASRLEGLTKLYGASIIISQQILTELTDKEQHHYRFLGKVRVKGKQEPVKIFEILDPEPDEVREKKIILQPTFNQAIEAYYQKQFQHAYQLFEHILQQLPTDKAASFYLERCEYYIKQGTPPDWEGIEALAQK</sequence>
<evidence type="ECO:0000259" key="10">
    <source>
        <dbReference type="PROSITE" id="PS50109"/>
    </source>
</evidence>
<organism evidence="14 15">
    <name type="scientific">Thioploca ingrica</name>
    <dbReference type="NCBI Taxonomy" id="40754"/>
    <lineage>
        <taxon>Bacteria</taxon>
        <taxon>Pseudomonadati</taxon>
        <taxon>Pseudomonadota</taxon>
        <taxon>Gammaproteobacteria</taxon>
        <taxon>Thiotrichales</taxon>
        <taxon>Thiotrichaceae</taxon>
        <taxon>Thioploca</taxon>
    </lineage>
</organism>
<accession>A0A090AGM6</accession>
<dbReference type="InterPro" id="IPR005467">
    <property type="entry name" value="His_kinase_dom"/>
</dbReference>
<feature type="domain" description="HAMP" evidence="13">
    <location>
        <begin position="313"/>
        <end position="365"/>
    </location>
</feature>
<name>A0A090AGM6_9GAMM</name>
<dbReference type="SMART" id="SM00304">
    <property type="entry name" value="HAMP"/>
    <property type="match status" value="1"/>
</dbReference>
<dbReference type="STRING" id="40754.THII_0070"/>
<keyword evidence="7" id="KW-0902">Two-component regulatory system</keyword>
<dbReference type="EMBL" id="AP014633">
    <property type="protein sequence ID" value="BAP54367.1"/>
    <property type="molecule type" value="Genomic_DNA"/>
</dbReference>
<comment type="subcellular location">
    <subcellularLocation>
        <location evidence="2">Membrane</location>
    </subcellularLocation>
</comment>
<dbReference type="Gene3D" id="3.30.565.10">
    <property type="entry name" value="Histidine kinase-like ATPase, C-terminal domain"/>
    <property type="match status" value="1"/>
</dbReference>
<dbReference type="InterPro" id="IPR003594">
    <property type="entry name" value="HATPase_dom"/>
</dbReference>
<dbReference type="CDD" id="cd17574">
    <property type="entry name" value="REC_OmpR"/>
    <property type="match status" value="1"/>
</dbReference>
<dbReference type="SMART" id="SM00044">
    <property type="entry name" value="CYCc"/>
    <property type="match status" value="1"/>
</dbReference>
<proteinExistence type="predicted"/>
<dbReference type="SUPFAM" id="SSF47384">
    <property type="entry name" value="Homodimeric domain of signal transducing histidine kinase"/>
    <property type="match status" value="1"/>
</dbReference>
<dbReference type="GO" id="GO:0005886">
    <property type="term" value="C:plasma membrane"/>
    <property type="evidence" value="ECO:0007669"/>
    <property type="project" value="TreeGrafter"/>
</dbReference>
<dbReference type="GO" id="GO:0004016">
    <property type="term" value="F:adenylate cyclase activity"/>
    <property type="evidence" value="ECO:0007669"/>
    <property type="project" value="UniProtKB-ARBA"/>
</dbReference>
<dbReference type="SUPFAM" id="SSF55073">
    <property type="entry name" value="Nucleotide cyclase"/>
    <property type="match status" value="1"/>
</dbReference>
<keyword evidence="9" id="KW-0812">Transmembrane</keyword>
<dbReference type="KEGG" id="tig:THII_0070"/>
<dbReference type="CDD" id="cd16922">
    <property type="entry name" value="HATPase_EvgS-ArcB-TorS-like"/>
    <property type="match status" value="1"/>
</dbReference>
<dbReference type="InterPro" id="IPR001054">
    <property type="entry name" value="A/G_cyclase"/>
</dbReference>
<dbReference type="CDD" id="cd00082">
    <property type="entry name" value="HisKA"/>
    <property type="match status" value="1"/>
</dbReference>
<dbReference type="Gene3D" id="1.10.287.130">
    <property type="match status" value="1"/>
</dbReference>
<dbReference type="AlphaFoldDB" id="A0A090AGM6"/>
<dbReference type="GO" id="GO:0009190">
    <property type="term" value="P:cyclic nucleotide biosynthetic process"/>
    <property type="evidence" value="ECO:0007669"/>
    <property type="project" value="InterPro"/>
</dbReference>
<dbReference type="Gene3D" id="6.10.340.10">
    <property type="match status" value="1"/>
</dbReference>
<feature type="transmembrane region" description="Helical" evidence="9">
    <location>
        <begin position="292"/>
        <end position="315"/>
    </location>
</feature>
<keyword evidence="6 14" id="KW-0418">Kinase</keyword>
<keyword evidence="9" id="KW-0472">Membrane</keyword>
<evidence type="ECO:0000256" key="4">
    <source>
        <dbReference type="ARBA" id="ARBA00022553"/>
    </source>
</evidence>
<evidence type="ECO:0000259" key="12">
    <source>
        <dbReference type="PROSITE" id="PS50125"/>
    </source>
</evidence>
<keyword evidence="15" id="KW-1185">Reference proteome</keyword>
<feature type="domain" description="Guanylate cyclase" evidence="12">
    <location>
        <begin position="801"/>
        <end position="927"/>
    </location>
</feature>
<dbReference type="SUPFAM" id="SSF55874">
    <property type="entry name" value="ATPase domain of HSP90 chaperone/DNA topoisomerase II/histidine kinase"/>
    <property type="match status" value="1"/>
</dbReference>
<dbReference type="InterPro" id="IPR036097">
    <property type="entry name" value="HisK_dim/P_sf"/>
</dbReference>
<dbReference type="GO" id="GO:0000155">
    <property type="term" value="F:phosphorelay sensor kinase activity"/>
    <property type="evidence" value="ECO:0007669"/>
    <property type="project" value="InterPro"/>
</dbReference>
<dbReference type="SMART" id="SM00388">
    <property type="entry name" value="HisKA"/>
    <property type="match status" value="1"/>
</dbReference>
<dbReference type="InterPro" id="IPR003660">
    <property type="entry name" value="HAMP_dom"/>
</dbReference>
<dbReference type="InterPro" id="IPR003661">
    <property type="entry name" value="HisK_dim/P_dom"/>
</dbReference>
<evidence type="ECO:0000256" key="9">
    <source>
        <dbReference type="SAM" id="Phobius"/>
    </source>
</evidence>
<dbReference type="PANTHER" id="PTHR43047">
    <property type="entry name" value="TWO-COMPONENT HISTIDINE PROTEIN KINASE"/>
    <property type="match status" value="1"/>
</dbReference>
<feature type="domain" description="Response regulatory" evidence="11">
    <location>
        <begin position="644"/>
        <end position="761"/>
    </location>
</feature>
<dbReference type="Pfam" id="PF00072">
    <property type="entry name" value="Response_reg"/>
    <property type="match status" value="1"/>
</dbReference>
<dbReference type="SMART" id="SM00387">
    <property type="entry name" value="HATPase_c"/>
    <property type="match status" value="1"/>
</dbReference>
<dbReference type="PROSITE" id="PS50109">
    <property type="entry name" value="HIS_KIN"/>
    <property type="match status" value="1"/>
</dbReference>
<dbReference type="CDD" id="cd07302">
    <property type="entry name" value="CHD"/>
    <property type="match status" value="1"/>
</dbReference>
<dbReference type="Pfam" id="PF00512">
    <property type="entry name" value="HisKA"/>
    <property type="match status" value="1"/>
</dbReference>